<proteinExistence type="predicted"/>
<sequence>DDPVHSSDALYIEVHEVQVISQARGDKKIAKCVAELGLKVKESMLLGSDFIMDTEKYRLRRWNIETG</sequence>
<accession>A0ABS8TSJ0</accession>
<evidence type="ECO:0000313" key="1">
    <source>
        <dbReference type="EMBL" id="MCD7473417.1"/>
    </source>
</evidence>
<keyword evidence="2" id="KW-1185">Reference proteome</keyword>
<organism evidence="1 2">
    <name type="scientific">Datura stramonium</name>
    <name type="common">Jimsonweed</name>
    <name type="synonym">Common thornapple</name>
    <dbReference type="NCBI Taxonomy" id="4076"/>
    <lineage>
        <taxon>Eukaryota</taxon>
        <taxon>Viridiplantae</taxon>
        <taxon>Streptophyta</taxon>
        <taxon>Embryophyta</taxon>
        <taxon>Tracheophyta</taxon>
        <taxon>Spermatophyta</taxon>
        <taxon>Magnoliopsida</taxon>
        <taxon>eudicotyledons</taxon>
        <taxon>Gunneridae</taxon>
        <taxon>Pentapetalae</taxon>
        <taxon>asterids</taxon>
        <taxon>lamiids</taxon>
        <taxon>Solanales</taxon>
        <taxon>Solanaceae</taxon>
        <taxon>Solanoideae</taxon>
        <taxon>Datureae</taxon>
        <taxon>Datura</taxon>
    </lineage>
</organism>
<evidence type="ECO:0000313" key="2">
    <source>
        <dbReference type="Proteomes" id="UP000823775"/>
    </source>
</evidence>
<feature type="non-terminal residue" evidence="1">
    <location>
        <position position="67"/>
    </location>
</feature>
<gene>
    <name evidence="1" type="ORF">HAX54_015255</name>
</gene>
<protein>
    <submittedName>
        <fullName evidence="1">Uncharacterized protein</fullName>
    </submittedName>
</protein>
<dbReference type="EMBL" id="JACEIK010001969">
    <property type="protein sequence ID" value="MCD7473417.1"/>
    <property type="molecule type" value="Genomic_DNA"/>
</dbReference>
<name>A0ABS8TSJ0_DATST</name>
<comment type="caution">
    <text evidence="1">The sequence shown here is derived from an EMBL/GenBank/DDBJ whole genome shotgun (WGS) entry which is preliminary data.</text>
</comment>
<reference evidence="1 2" key="1">
    <citation type="journal article" date="2021" name="BMC Genomics">
        <title>Datura genome reveals duplications of psychoactive alkaloid biosynthetic genes and high mutation rate following tissue culture.</title>
        <authorList>
            <person name="Rajewski A."/>
            <person name="Carter-House D."/>
            <person name="Stajich J."/>
            <person name="Litt A."/>
        </authorList>
    </citation>
    <scope>NUCLEOTIDE SEQUENCE [LARGE SCALE GENOMIC DNA]</scope>
    <source>
        <strain evidence="1">AR-01</strain>
    </source>
</reference>
<feature type="non-terminal residue" evidence="1">
    <location>
        <position position="1"/>
    </location>
</feature>
<dbReference type="Proteomes" id="UP000823775">
    <property type="component" value="Unassembled WGS sequence"/>
</dbReference>